<dbReference type="PROSITE" id="PS01124">
    <property type="entry name" value="HTH_ARAC_FAMILY_2"/>
    <property type="match status" value="1"/>
</dbReference>
<evidence type="ECO:0000256" key="1">
    <source>
        <dbReference type="ARBA" id="ARBA00023015"/>
    </source>
</evidence>
<dbReference type="InterPro" id="IPR020449">
    <property type="entry name" value="Tscrpt_reg_AraC-type_HTH"/>
</dbReference>
<evidence type="ECO:0000256" key="3">
    <source>
        <dbReference type="ARBA" id="ARBA00023163"/>
    </source>
</evidence>
<dbReference type="OrthoDB" id="6506763at2"/>
<dbReference type="PANTHER" id="PTHR47894:SF4">
    <property type="entry name" value="HTH-TYPE TRANSCRIPTIONAL REGULATOR GADX"/>
    <property type="match status" value="1"/>
</dbReference>
<dbReference type="GO" id="GO:0005829">
    <property type="term" value="C:cytosol"/>
    <property type="evidence" value="ECO:0007669"/>
    <property type="project" value="TreeGrafter"/>
</dbReference>
<accession>A0A1H0D8M5</accession>
<evidence type="ECO:0000313" key="6">
    <source>
        <dbReference type="Proteomes" id="UP000242957"/>
    </source>
</evidence>
<dbReference type="STRING" id="198616.SAMN05216193_104190"/>
<dbReference type="InterPro" id="IPR032687">
    <property type="entry name" value="AraC-type_N"/>
</dbReference>
<organism evidence="5 6">
    <name type="scientific">Pseudomonas jinjuensis</name>
    <dbReference type="NCBI Taxonomy" id="198616"/>
    <lineage>
        <taxon>Bacteria</taxon>
        <taxon>Pseudomonadati</taxon>
        <taxon>Pseudomonadota</taxon>
        <taxon>Gammaproteobacteria</taxon>
        <taxon>Pseudomonadales</taxon>
        <taxon>Pseudomonadaceae</taxon>
        <taxon>Pseudomonas</taxon>
    </lineage>
</organism>
<dbReference type="GO" id="GO:0000976">
    <property type="term" value="F:transcription cis-regulatory region binding"/>
    <property type="evidence" value="ECO:0007669"/>
    <property type="project" value="TreeGrafter"/>
</dbReference>
<evidence type="ECO:0000313" key="5">
    <source>
        <dbReference type="EMBL" id="SDN66554.1"/>
    </source>
</evidence>
<keyword evidence="2 5" id="KW-0238">DNA-binding</keyword>
<keyword evidence="3" id="KW-0804">Transcription</keyword>
<dbReference type="Proteomes" id="UP000242957">
    <property type="component" value="Unassembled WGS sequence"/>
</dbReference>
<dbReference type="Gene3D" id="1.10.10.60">
    <property type="entry name" value="Homeodomain-like"/>
    <property type="match status" value="1"/>
</dbReference>
<keyword evidence="6" id="KW-1185">Reference proteome</keyword>
<dbReference type="Pfam" id="PF12833">
    <property type="entry name" value="HTH_18"/>
    <property type="match status" value="1"/>
</dbReference>
<dbReference type="PANTHER" id="PTHR47894">
    <property type="entry name" value="HTH-TYPE TRANSCRIPTIONAL REGULATOR GADX"/>
    <property type="match status" value="1"/>
</dbReference>
<sequence>MTDLSRASSLHGFAEFAISQGLNPAEMLKAAGLPTDVLEHPEGLISYRKLLGLLELCVQRSGNPFFSLQFGLHQGVGIFGPLLYLILNAKNVREALQGLARNYQRHSGAGAFALEPQGDLVMISYLPLEPDHADAHHGAELAKGIGTQLMRMLLGNRWQPVAAYVQHAPVGELSVYRRLLGLEPQFNSPFNGHVFEARLLDAPLATADGTLHDLVQRHLQSVDELSDQGTAVHTRQLVHSFLSSGRASIEVIAEYMMLNPRTLQRYLAAEGTTFQRLLDEVRQETALRYLKESNVSLSELAQFLGYSDLSAFSRAFQRWYGMSPRDWLKSLPAMEQTKRRYARLRARRAG</sequence>
<evidence type="ECO:0000259" key="4">
    <source>
        <dbReference type="PROSITE" id="PS01124"/>
    </source>
</evidence>
<dbReference type="PRINTS" id="PR00032">
    <property type="entry name" value="HTHARAC"/>
</dbReference>
<dbReference type="AlphaFoldDB" id="A0A1H0D8M5"/>
<reference evidence="6" key="1">
    <citation type="submission" date="2016-10" db="EMBL/GenBank/DDBJ databases">
        <authorList>
            <person name="Varghese N."/>
            <person name="Submissions S."/>
        </authorList>
    </citation>
    <scope>NUCLEOTIDE SEQUENCE [LARGE SCALE GENOMIC DNA]</scope>
    <source>
        <strain evidence="6">JCM 21621</strain>
    </source>
</reference>
<evidence type="ECO:0000256" key="2">
    <source>
        <dbReference type="ARBA" id="ARBA00023125"/>
    </source>
</evidence>
<protein>
    <submittedName>
        <fullName evidence="5">AraC-type DNA-binding protein</fullName>
    </submittedName>
</protein>
<proteinExistence type="predicted"/>
<feature type="domain" description="HTH araC/xylS-type" evidence="4">
    <location>
        <begin position="232"/>
        <end position="330"/>
    </location>
</feature>
<dbReference type="SMART" id="SM00342">
    <property type="entry name" value="HTH_ARAC"/>
    <property type="match status" value="1"/>
</dbReference>
<dbReference type="EMBL" id="FNIJ01000004">
    <property type="protein sequence ID" value="SDN66554.1"/>
    <property type="molecule type" value="Genomic_DNA"/>
</dbReference>
<name>A0A1H0D8M5_9PSED</name>
<gene>
    <name evidence="5" type="ORF">SAMN05216193_104190</name>
</gene>
<keyword evidence="1" id="KW-0805">Transcription regulation</keyword>
<dbReference type="InterPro" id="IPR018060">
    <property type="entry name" value="HTH_AraC"/>
</dbReference>
<dbReference type="InterPro" id="IPR009057">
    <property type="entry name" value="Homeodomain-like_sf"/>
</dbReference>
<dbReference type="SUPFAM" id="SSF46689">
    <property type="entry name" value="Homeodomain-like"/>
    <property type="match status" value="1"/>
</dbReference>
<dbReference type="Pfam" id="PF12625">
    <property type="entry name" value="Arabinose_bd"/>
    <property type="match status" value="1"/>
</dbReference>
<dbReference type="GO" id="GO:0003700">
    <property type="term" value="F:DNA-binding transcription factor activity"/>
    <property type="evidence" value="ECO:0007669"/>
    <property type="project" value="InterPro"/>
</dbReference>
<dbReference type="RefSeq" id="WP_084311850.1">
    <property type="nucleotide sequence ID" value="NZ_FNIJ01000004.1"/>
</dbReference>